<protein>
    <recommendedName>
        <fullName evidence="6">Mid2 domain-containing protein</fullName>
    </recommendedName>
</protein>
<feature type="transmembrane region" description="Helical" evidence="2">
    <location>
        <begin position="282"/>
        <end position="308"/>
    </location>
</feature>
<sequence>MSCRIGLSWILVTAVSGLHWFGPQETISANATANWTPAPTKSAGDSPHRLFKKEGTYPSNLCGWQGPNHQEVYCKSDHYCAWVTDIRVVGCCSEGGSCDRVFTSCTDKRGSSPEGPSVLGVMTCTELCYRNTYPLGYYQFGCGSYSKGQDVVTSHKSSNPDLSLAIVITGGILQDRTVSTTSTAPAPPLGSVVTVLVNTSDDIPTSTARLVSTSTSTMMIAVLEPSKTSSSLIGVRPPAGTTITTLVINSSASESSSAKSSGSAGENTDGRMLDGDKKGLSMGVMIGISVAAAVVGIVGIVLLAICLFRRQKQRKKAQRFLSTSTDGSDLPVQQEDPTRGTSDNPTELYQDHPMPSKEVHFFHSGASTSPSSRRDDGHTNSLTPTYELDPTNVAVQQVSPQSAISISTFPSDSPHPRSLTPGPIFPQYSHMYELPTDRTTRLTELDNSEAQQPIMYASYGRV</sequence>
<keyword evidence="2" id="KW-0472">Membrane</keyword>
<gene>
    <name evidence="4" type="ORF">RCO7_01892</name>
</gene>
<evidence type="ECO:0000256" key="1">
    <source>
        <dbReference type="SAM" id="MobiDB-lite"/>
    </source>
</evidence>
<accession>A0A1E1K7D9</accession>
<evidence type="ECO:0008006" key="6">
    <source>
        <dbReference type="Google" id="ProtNLM"/>
    </source>
</evidence>
<reference evidence="5" key="1">
    <citation type="submission" date="2016-03" db="EMBL/GenBank/DDBJ databases">
        <authorList>
            <person name="Ploux O."/>
        </authorList>
    </citation>
    <scope>NUCLEOTIDE SEQUENCE [LARGE SCALE GENOMIC DNA]</scope>
    <source>
        <strain evidence="5">UK7</strain>
    </source>
</reference>
<proteinExistence type="predicted"/>
<feature type="region of interest" description="Disordered" evidence="1">
    <location>
        <begin position="254"/>
        <end position="273"/>
    </location>
</feature>
<evidence type="ECO:0000313" key="5">
    <source>
        <dbReference type="Proteomes" id="UP000178129"/>
    </source>
</evidence>
<evidence type="ECO:0000256" key="2">
    <source>
        <dbReference type="SAM" id="Phobius"/>
    </source>
</evidence>
<dbReference type="AlphaFoldDB" id="A0A1E1K7D9"/>
<dbReference type="InParanoid" id="A0A1E1K7D9"/>
<organism evidence="4 5">
    <name type="scientific">Rhynchosporium graminicola</name>
    <dbReference type="NCBI Taxonomy" id="2792576"/>
    <lineage>
        <taxon>Eukaryota</taxon>
        <taxon>Fungi</taxon>
        <taxon>Dikarya</taxon>
        <taxon>Ascomycota</taxon>
        <taxon>Pezizomycotina</taxon>
        <taxon>Leotiomycetes</taxon>
        <taxon>Helotiales</taxon>
        <taxon>Ploettnerulaceae</taxon>
        <taxon>Rhynchosporium</taxon>
    </lineage>
</organism>
<evidence type="ECO:0000313" key="4">
    <source>
        <dbReference type="EMBL" id="CZS92514.1"/>
    </source>
</evidence>
<keyword evidence="2" id="KW-1133">Transmembrane helix</keyword>
<dbReference type="CDD" id="cd12087">
    <property type="entry name" value="TM_EGFR-like"/>
    <property type="match status" value="1"/>
</dbReference>
<dbReference type="EMBL" id="FJUW01000006">
    <property type="protein sequence ID" value="CZS92514.1"/>
    <property type="molecule type" value="Genomic_DNA"/>
</dbReference>
<dbReference type="STRING" id="914237.A0A1E1K7D9"/>
<evidence type="ECO:0000256" key="3">
    <source>
        <dbReference type="SAM" id="SignalP"/>
    </source>
</evidence>
<keyword evidence="2" id="KW-0812">Transmembrane</keyword>
<dbReference type="Proteomes" id="UP000178129">
    <property type="component" value="Unassembled WGS sequence"/>
</dbReference>
<feature type="region of interest" description="Disordered" evidence="1">
    <location>
        <begin position="319"/>
        <end position="390"/>
    </location>
</feature>
<keyword evidence="5" id="KW-1185">Reference proteome</keyword>
<keyword evidence="3" id="KW-0732">Signal</keyword>
<feature type="compositionally biased region" description="Low complexity" evidence="1">
    <location>
        <begin position="254"/>
        <end position="266"/>
    </location>
</feature>
<comment type="caution">
    <text evidence="4">The sequence shown here is derived from an EMBL/GenBank/DDBJ whole genome shotgun (WGS) entry which is preliminary data.</text>
</comment>
<feature type="chain" id="PRO_5009445658" description="Mid2 domain-containing protein" evidence="3">
    <location>
        <begin position="18"/>
        <end position="462"/>
    </location>
</feature>
<name>A0A1E1K7D9_9HELO</name>
<feature type="signal peptide" evidence="3">
    <location>
        <begin position="1"/>
        <end position="17"/>
    </location>
</feature>